<name>A0A6G4N9W3_STRSL</name>
<dbReference type="NCBIfam" id="TIGR03713">
    <property type="entry name" value="acc_sec_asp1"/>
    <property type="match status" value="1"/>
</dbReference>
<comment type="caution">
    <text evidence="1">The sequence shown here is derived from an EMBL/GenBank/DDBJ whole genome shotgun (WGS) entry which is preliminary data.</text>
</comment>
<protein>
    <submittedName>
        <fullName evidence="1">Accessory Sec system protein Asp1</fullName>
    </submittedName>
</protein>
<proteinExistence type="predicted"/>
<dbReference type="RefSeq" id="WP_164332102.1">
    <property type="nucleotide sequence ID" value="NZ_JAAJBE010000004.1"/>
</dbReference>
<gene>
    <name evidence="1" type="primary">asp1</name>
    <name evidence="1" type="ORF">G5S97_02565</name>
</gene>
<reference evidence="1" key="1">
    <citation type="submission" date="2020-02" db="EMBL/GenBank/DDBJ databases">
        <title>Antibiotic resistance/susceptibility profiles of lactic acid-producing cocci isolated from the human vagina, and analysis of the genetic basis of atypical resistances.</title>
        <authorList>
            <person name="Sirichoat A."/>
            <person name="Florez A.B."/>
            <person name="Vazquez L."/>
            <person name="Buppasiri P."/>
            <person name="Panya M."/>
            <person name="Lulitanond V."/>
            <person name="Mayo B."/>
        </authorList>
    </citation>
    <scope>NUCLEOTIDE SEQUENCE</scope>
    <source>
        <strain evidence="1">VA08-2AN</strain>
    </source>
</reference>
<evidence type="ECO:0000313" key="1">
    <source>
        <dbReference type="EMBL" id="NGG27430.1"/>
    </source>
</evidence>
<dbReference type="GO" id="GO:0015031">
    <property type="term" value="P:protein transport"/>
    <property type="evidence" value="ECO:0007669"/>
    <property type="project" value="InterPro"/>
</dbReference>
<dbReference type="AlphaFoldDB" id="A0A6G4N9W3"/>
<dbReference type="InterPro" id="IPR022372">
    <property type="entry name" value="Accessory_SS_Asp1"/>
</dbReference>
<accession>A0A6G4N9W3</accession>
<organism evidence="1">
    <name type="scientific">Streptococcus salivarius</name>
    <dbReference type="NCBI Taxonomy" id="1304"/>
    <lineage>
        <taxon>Bacteria</taxon>
        <taxon>Bacillati</taxon>
        <taxon>Bacillota</taxon>
        <taxon>Bacilli</taxon>
        <taxon>Lactobacillales</taxon>
        <taxon>Streptococcaceae</taxon>
        <taxon>Streptococcus</taxon>
    </lineage>
</organism>
<dbReference type="EMBL" id="JAAJBE010000004">
    <property type="protein sequence ID" value="NGG27430.1"/>
    <property type="molecule type" value="Genomic_DNA"/>
</dbReference>
<dbReference type="Pfam" id="PF16993">
    <property type="entry name" value="Asp1"/>
    <property type="match status" value="1"/>
</dbReference>
<sequence>MYYLIPAWYGQGAEFWQPDLTPWYFRTSKIEFDDTLHQARIFQGQAMSPRLLLLAYQPHLRYFLHRFDLLEVSHFSVFDAIQGIKDQPMRCLQVSDLDWDDDCDFIFTPFIIVVEKHHQRFAEIELGPEGYLSLIRYYQDGLILREEIYDDRGFVSSILHFENGQATHRDYLNEDGIWQLCHFFDGRGIVSNPRTDHRFKKNYYISMEEVIWEFFDAYIAQKLTPSDCFVVASKSNLNQTLYSHLPEANQKILTYFKERNQNDPLEDYASYLQLVDLIISDSQDFSTELRKLFPEQAEKIQHMASYDTRLALGKSQRHKSSKLYYQVNLDDISWEAIYQVLDFVANHQNTHIVFGTFNANPHDFDRFKEEVEHLISEKLNKKKFKHIKDNQSAENYLAENEEVEYRYDFVNLIDETALIKEFEYTRLIVDLSLEPHRYTQIAGISAGIPQINRVTSDYVTHLKNGYILEEVTQFEEAASYYLDQLKYWNQALIEAIEKIRENTGERFVEKWEHYLKEDKYV</sequence>